<keyword evidence="3 11" id="KW-0663">Pyridoxal phosphate</keyword>
<dbReference type="Gene3D" id="3.20.20.10">
    <property type="entry name" value="Alanine racemase"/>
    <property type="match status" value="1"/>
</dbReference>
<dbReference type="Gene3D" id="2.40.37.10">
    <property type="entry name" value="Lyase, Ornithine Decarboxylase, Chain A, domain 1"/>
    <property type="match status" value="1"/>
</dbReference>
<feature type="modified residue" description="N6-(pyridoxal phosphate)lysine" evidence="11">
    <location>
        <position position="65"/>
    </location>
</feature>
<dbReference type="EC" id="4.1.1.17" evidence="7"/>
<comment type="cofactor">
    <cofactor evidence="1 11">
        <name>pyridoxal 5'-phosphate</name>
        <dbReference type="ChEBI" id="CHEBI:597326"/>
    </cofactor>
</comment>
<dbReference type="GO" id="GO:0033387">
    <property type="term" value="P:putrescine biosynthetic process from arginine, via ornithine"/>
    <property type="evidence" value="ECO:0007669"/>
    <property type="project" value="TreeGrafter"/>
</dbReference>
<feature type="non-terminal residue" evidence="15">
    <location>
        <position position="1"/>
    </location>
</feature>
<dbReference type="PRINTS" id="PR01179">
    <property type="entry name" value="ODADCRBXLASE"/>
</dbReference>
<evidence type="ECO:0000256" key="3">
    <source>
        <dbReference type="ARBA" id="ARBA00022898"/>
    </source>
</evidence>
<dbReference type="PROSITE" id="PS00879">
    <property type="entry name" value="ODR_DC_2_2"/>
    <property type="match status" value="1"/>
</dbReference>
<dbReference type="EMBL" id="NCKU01002915">
    <property type="protein sequence ID" value="RWS08554.1"/>
    <property type="molecule type" value="Genomic_DNA"/>
</dbReference>
<evidence type="ECO:0000259" key="13">
    <source>
        <dbReference type="Pfam" id="PF00278"/>
    </source>
</evidence>
<dbReference type="OrthoDB" id="5034579at2759"/>
<gene>
    <name evidence="15" type="ORF">B4U79_07237</name>
</gene>
<evidence type="ECO:0000313" key="16">
    <source>
        <dbReference type="Proteomes" id="UP000285301"/>
    </source>
</evidence>
<comment type="similarity">
    <text evidence="2 12">Belongs to the Orn/Lys/Arg decarboxylase class-II family.</text>
</comment>
<evidence type="ECO:0000256" key="4">
    <source>
        <dbReference type="ARBA" id="ARBA00023115"/>
    </source>
</evidence>
<evidence type="ECO:0000256" key="8">
    <source>
        <dbReference type="ARBA" id="ARBA00037173"/>
    </source>
</evidence>
<dbReference type="PRINTS" id="PR01182">
    <property type="entry name" value="ORNDCRBXLASE"/>
</dbReference>
<dbReference type="PANTHER" id="PTHR11482:SF6">
    <property type="entry name" value="ORNITHINE DECARBOXYLASE 1-RELATED"/>
    <property type="match status" value="1"/>
</dbReference>
<protein>
    <recommendedName>
        <fullName evidence="7">ornithine decarboxylase</fullName>
        <ecNumber evidence="7">4.1.1.17</ecNumber>
    </recommendedName>
</protein>
<evidence type="ECO:0000256" key="2">
    <source>
        <dbReference type="ARBA" id="ARBA00008872"/>
    </source>
</evidence>
<dbReference type="PANTHER" id="PTHR11482">
    <property type="entry name" value="ARGININE/DIAMINOPIMELATE/ORNITHINE DECARBOXYLASE"/>
    <property type="match status" value="1"/>
</dbReference>
<evidence type="ECO:0000256" key="9">
    <source>
        <dbReference type="ARBA" id="ARBA00046672"/>
    </source>
</evidence>
<accession>A0A3S5WGZ5</accession>
<sequence length="446" mass="50562">HCEQKFDSLHIKEIKMSSPRSLIQKTISVKDYDDPFYVVDIENIIEKHDNWLSKMPRVRPYYAVKCNSTTVVLETLAALGLCFDCASKTEIQRVINIGVPATKIIYANPCKSPSFIQYAMNEKVDLMTFDNEEELYKISDVAPTARLVIRIKVDDSHSKYHLGRKFGIDVKKAPYLLELAQHLGLNVVGVSFHVGSGCESCEPYVEAIQDAKHIFEVAKDFGIEMTLLDIGGGFPGTSDYKDTLLFEEIARIVNHTLDMYFPSEMNVDIIAEPGRYYVASAFTLTAMVIAKKKEVLNEQQIMMYYINDGLYGSFSNTTFGEDEVVPIPQIKDRPNRKRQTYHSVIWGPTCDALDCIRTKVMLPELDVGEWMTFEDMGAYTMALCTNFNGFEMPAMKCHISAAAIVRLRGFSSWPRLAKLFNFEEEKDISNGHNSSNELFEDSLLEA</sequence>
<dbReference type="InterPro" id="IPR002433">
    <property type="entry name" value="Orn_de-COase"/>
</dbReference>
<keyword evidence="16" id="KW-1185">Reference proteome</keyword>
<dbReference type="InterPro" id="IPR022657">
    <property type="entry name" value="De-COase2_CS"/>
</dbReference>
<dbReference type="STRING" id="1965070.A0A3S5WGZ5"/>
<evidence type="ECO:0000256" key="6">
    <source>
        <dbReference type="ARBA" id="ARBA00034115"/>
    </source>
</evidence>
<evidence type="ECO:0000256" key="11">
    <source>
        <dbReference type="PIRSR" id="PIRSR600183-50"/>
    </source>
</evidence>
<evidence type="ECO:0000259" key="14">
    <source>
        <dbReference type="Pfam" id="PF02784"/>
    </source>
</evidence>
<evidence type="ECO:0000256" key="12">
    <source>
        <dbReference type="RuleBase" id="RU003737"/>
    </source>
</evidence>
<feature type="domain" description="Orn/DAP/Arg decarboxylase 2 C-terminal" evidence="13">
    <location>
        <begin position="36"/>
        <end position="377"/>
    </location>
</feature>
<keyword evidence="4" id="KW-0620">Polyamine biosynthesis</keyword>
<keyword evidence="5" id="KW-0456">Lyase</keyword>
<evidence type="ECO:0000313" key="15">
    <source>
        <dbReference type="EMBL" id="RWS08554.1"/>
    </source>
</evidence>
<evidence type="ECO:0000256" key="7">
    <source>
        <dbReference type="ARBA" id="ARBA00034138"/>
    </source>
</evidence>
<reference evidence="15 16" key="1">
    <citation type="journal article" date="2018" name="Gigascience">
        <title>Genomes of trombidid mites reveal novel predicted allergens and laterally-transferred genes associated with secondary metabolism.</title>
        <authorList>
            <person name="Dong X."/>
            <person name="Chaisiri K."/>
            <person name="Xia D."/>
            <person name="Armstrong S.D."/>
            <person name="Fang Y."/>
            <person name="Donnelly M.J."/>
            <person name="Kadowaki T."/>
            <person name="McGarry J.W."/>
            <person name="Darby A.C."/>
            <person name="Makepeace B.L."/>
        </authorList>
    </citation>
    <scope>NUCLEOTIDE SEQUENCE [LARGE SCALE GENOMIC DNA]</scope>
    <source>
        <strain evidence="15">UoL-WK</strain>
    </source>
</reference>
<dbReference type="GO" id="GO:0005737">
    <property type="term" value="C:cytoplasm"/>
    <property type="evidence" value="ECO:0007669"/>
    <property type="project" value="TreeGrafter"/>
</dbReference>
<evidence type="ECO:0000256" key="1">
    <source>
        <dbReference type="ARBA" id="ARBA00001933"/>
    </source>
</evidence>
<evidence type="ECO:0000256" key="10">
    <source>
        <dbReference type="ARBA" id="ARBA00049127"/>
    </source>
</evidence>
<organism evidence="15 16">
    <name type="scientific">Dinothrombium tinctorium</name>
    <dbReference type="NCBI Taxonomy" id="1965070"/>
    <lineage>
        <taxon>Eukaryota</taxon>
        <taxon>Metazoa</taxon>
        <taxon>Ecdysozoa</taxon>
        <taxon>Arthropoda</taxon>
        <taxon>Chelicerata</taxon>
        <taxon>Arachnida</taxon>
        <taxon>Acari</taxon>
        <taxon>Acariformes</taxon>
        <taxon>Trombidiformes</taxon>
        <taxon>Prostigmata</taxon>
        <taxon>Anystina</taxon>
        <taxon>Parasitengona</taxon>
        <taxon>Trombidioidea</taxon>
        <taxon>Trombidiidae</taxon>
        <taxon>Dinothrombium</taxon>
    </lineage>
</organism>
<comment type="pathway">
    <text evidence="6">Amine and polyamine biosynthesis; putrescine biosynthesis via L-ornithine pathway; putrescine from L-ornithine: step 1/1.</text>
</comment>
<dbReference type="InterPro" id="IPR022653">
    <property type="entry name" value="De-COase2_pyr-phos_BS"/>
</dbReference>
<evidence type="ECO:0000256" key="5">
    <source>
        <dbReference type="ARBA" id="ARBA00023239"/>
    </source>
</evidence>
<dbReference type="InterPro" id="IPR029066">
    <property type="entry name" value="PLP-binding_barrel"/>
</dbReference>
<dbReference type="Pfam" id="PF02784">
    <property type="entry name" value="Orn_Arg_deC_N"/>
    <property type="match status" value="1"/>
</dbReference>
<dbReference type="CDD" id="cd00622">
    <property type="entry name" value="PLPDE_III_ODC"/>
    <property type="match status" value="1"/>
</dbReference>
<dbReference type="SUPFAM" id="SSF50621">
    <property type="entry name" value="Alanine racemase C-terminal domain-like"/>
    <property type="match status" value="1"/>
</dbReference>
<dbReference type="Pfam" id="PF00278">
    <property type="entry name" value="Orn_DAP_Arg_deC"/>
    <property type="match status" value="1"/>
</dbReference>
<comment type="catalytic activity">
    <reaction evidence="10">
        <text>L-ornithine + H(+) = putrescine + CO2</text>
        <dbReference type="Rhea" id="RHEA:22964"/>
        <dbReference type="ChEBI" id="CHEBI:15378"/>
        <dbReference type="ChEBI" id="CHEBI:16526"/>
        <dbReference type="ChEBI" id="CHEBI:46911"/>
        <dbReference type="ChEBI" id="CHEBI:326268"/>
        <dbReference type="EC" id="4.1.1.17"/>
    </reaction>
</comment>
<comment type="caution">
    <text evidence="15">The sequence shown here is derived from an EMBL/GenBank/DDBJ whole genome shotgun (WGS) entry which is preliminary data.</text>
</comment>
<proteinExistence type="inferred from homology"/>
<dbReference type="AlphaFoldDB" id="A0A3S5WGZ5"/>
<name>A0A3S5WGZ5_9ACAR</name>
<dbReference type="InterPro" id="IPR022644">
    <property type="entry name" value="De-COase2_N"/>
</dbReference>
<dbReference type="InterPro" id="IPR000183">
    <property type="entry name" value="Orn/DAP/Arg_de-COase"/>
</dbReference>
<dbReference type="Proteomes" id="UP000285301">
    <property type="component" value="Unassembled WGS sequence"/>
</dbReference>
<comment type="function">
    <text evidence="8">Catalyzes the first and rate-limiting step of polyamine biosynthesis that converts ornithine into putrescine, which is the precursor for the polyamines, spermidine and spermine. Polyamines are essential for cell proliferation and are implicated in cellular processes, ranging from DNA replication to apoptosis.</text>
</comment>
<feature type="domain" description="Orn/DAP/Arg decarboxylase 2 N-terminal" evidence="14">
    <location>
        <begin position="43"/>
        <end position="279"/>
    </location>
</feature>
<dbReference type="InterPro" id="IPR022643">
    <property type="entry name" value="De-COase2_C"/>
</dbReference>
<dbReference type="FunFam" id="3.20.20.10:FF:000005">
    <property type="entry name" value="Ornithine decarboxylase"/>
    <property type="match status" value="1"/>
</dbReference>
<dbReference type="InterPro" id="IPR009006">
    <property type="entry name" value="Ala_racemase/Decarboxylase_C"/>
</dbReference>
<comment type="subunit">
    <text evidence="9">Homodimer. Only the dimer is catalytically active, as the active sites are constructed of residues from both monomers.</text>
</comment>
<dbReference type="PROSITE" id="PS00878">
    <property type="entry name" value="ODR_DC_2_1"/>
    <property type="match status" value="1"/>
</dbReference>
<feature type="active site" description="Proton donor" evidence="11">
    <location>
        <position position="350"/>
    </location>
</feature>
<dbReference type="SUPFAM" id="SSF51419">
    <property type="entry name" value="PLP-binding barrel"/>
    <property type="match status" value="1"/>
</dbReference>
<dbReference type="GO" id="GO:0004586">
    <property type="term" value="F:ornithine decarboxylase activity"/>
    <property type="evidence" value="ECO:0007669"/>
    <property type="project" value="UniProtKB-EC"/>
</dbReference>